<dbReference type="AlphaFoldDB" id="A0A182J1S4"/>
<evidence type="ECO:0000256" key="2">
    <source>
        <dbReference type="SAM" id="Phobius"/>
    </source>
</evidence>
<keyword evidence="2" id="KW-0472">Membrane</keyword>
<dbReference type="VEuPathDB" id="VectorBase:AATE009715"/>
<sequence length="315" mass="31978">MTWDYCTDRGKCCYTFGCWCFGDEEDVSRPCSRRKRDQKLPPPPMGRSEREPLPAKCPEEPPSVQWWPVGKGSAGCWCCRCSVKKQQEAIVSGGGGGSGAFVTFMPDTPGATGGPPPDVDACRKCPARPQLPLARAPASCSAAPASVPLPAAPGPPANAAAALAGGGAGGTRKDSSCACWCCWSGQQCSSSYDGMMSRSTDRFSSPMMRSCCTCTRRHSAATEWNAPPADPVAPVGLAAVGGKGGGDGGNVATLVEPGRVGGGGVGAMLLLLLLAAVAAAVVVVVSVGAVVPNATVDAAAAPGDGWSADWEPMSS</sequence>
<reference evidence="3" key="1">
    <citation type="submission" date="2022-08" db="UniProtKB">
        <authorList>
            <consortium name="EnsemblMetazoa"/>
        </authorList>
    </citation>
    <scope>IDENTIFICATION</scope>
    <source>
        <strain evidence="3">EBRO</strain>
    </source>
</reference>
<accession>A0A182J1S4</accession>
<feature type="region of interest" description="Disordered" evidence="1">
    <location>
        <begin position="26"/>
        <end position="57"/>
    </location>
</feature>
<evidence type="ECO:0000313" key="3">
    <source>
        <dbReference type="EnsemblMetazoa" id="AATE009715-PA.1"/>
    </source>
</evidence>
<keyword evidence="2" id="KW-1133">Transmembrane helix</keyword>
<organism evidence="3">
    <name type="scientific">Anopheles atroparvus</name>
    <name type="common">European mosquito</name>
    <dbReference type="NCBI Taxonomy" id="41427"/>
    <lineage>
        <taxon>Eukaryota</taxon>
        <taxon>Metazoa</taxon>
        <taxon>Ecdysozoa</taxon>
        <taxon>Arthropoda</taxon>
        <taxon>Hexapoda</taxon>
        <taxon>Insecta</taxon>
        <taxon>Pterygota</taxon>
        <taxon>Neoptera</taxon>
        <taxon>Endopterygota</taxon>
        <taxon>Diptera</taxon>
        <taxon>Nematocera</taxon>
        <taxon>Culicoidea</taxon>
        <taxon>Culicidae</taxon>
        <taxon>Anophelinae</taxon>
        <taxon>Anopheles</taxon>
    </lineage>
</organism>
<feature type="transmembrane region" description="Helical" evidence="2">
    <location>
        <begin position="269"/>
        <end position="291"/>
    </location>
</feature>
<name>A0A182J1S4_ANOAO</name>
<proteinExistence type="predicted"/>
<dbReference type="EnsemblMetazoa" id="AATE009715-RA">
    <property type="protein sequence ID" value="AATE009715-PA.1"/>
    <property type="gene ID" value="AATE009715"/>
</dbReference>
<keyword evidence="2" id="KW-0812">Transmembrane</keyword>
<evidence type="ECO:0000256" key="1">
    <source>
        <dbReference type="SAM" id="MobiDB-lite"/>
    </source>
</evidence>
<feature type="compositionally biased region" description="Basic and acidic residues" evidence="1">
    <location>
        <begin position="47"/>
        <end position="57"/>
    </location>
</feature>
<protein>
    <submittedName>
        <fullName evidence="3">Uncharacterized protein</fullName>
    </submittedName>
</protein>